<comment type="caution">
    <text evidence="1">The sequence shown here is derived from an EMBL/GenBank/DDBJ whole genome shotgun (WGS) entry which is preliminary data.</text>
</comment>
<name>A0AAI8YI49_9PEZI</name>
<evidence type="ECO:0000313" key="1">
    <source>
        <dbReference type="EMBL" id="CAJ2505477.1"/>
    </source>
</evidence>
<protein>
    <submittedName>
        <fullName evidence="1">Uu.00g128710.m01.CDS01</fullName>
    </submittedName>
</protein>
<evidence type="ECO:0000313" key="2">
    <source>
        <dbReference type="Proteomes" id="UP001295740"/>
    </source>
</evidence>
<organism evidence="1 2">
    <name type="scientific">Anthostomella pinea</name>
    <dbReference type="NCBI Taxonomy" id="933095"/>
    <lineage>
        <taxon>Eukaryota</taxon>
        <taxon>Fungi</taxon>
        <taxon>Dikarya</taxon>
        <taxon>Ascomycota</taxon>
        <taxon>Pezizomycotina</taxon>
        <taxon>Sordariomycetes</taxon>
        <taxon>Xylariomycetidae</taxon>
        <taxon>Xylariales</taxon>
        <taxon>Xylariaceae</taxon>
        <taxon>Anthostomella</taxon>
    </lineage>
</organism>
<dbReference type="Proteomes" id="UP001295740">
    <property type="component" value="Unassembled WGS sequence"/>
</dbReference>
<proteinExistence type="predicted"/>
<accession>A0AAI8YI49</accession>
<sequence length="271" mass="30724">MPRRHFPHLDKLLYLGFHGGFRWETQGFDQRDAETGVICRALAPDTANKGRTSQALSQIYDWAAENVGMCGLLEPEDFLACAKDSFEWSAKFRDDAFWAFTYKLFHARELFVAPVYDPMGKTQPRGHPLLTAPDNFRQEFLTRYDIHSKTYQKYFPRELTHADGEGDGDDKLFIVPVAEASKLSEDYAAQTAEVDQPNEPTIGFYDFGPRYRDGYEDVKAKAAADEKAKKAKPAGILDEAIVGDDEDDIMMDLDDDEAMNDLAEGVEKKLR</sequence>
<gene>
    <name evidence="1" type="ORF">KHLLAP_LOCUS5945</name>
</gene>
<dbReference type="EMBL" id="CAUWAG010000007">
    <property type="protein sequence ID" value="CAJ2505477.1"/>
    <property type="molecule type" value="Genomic_DNA"/>
</dbReference>
<keyword evidence="2" id="KW-1185">Reference proteome</keyword>
<reference evidence="1" key="1">
    <citation type="submission" date="2023-10" db="EMBL/GenBank/DDBJ databases">
        <authorList>
            <person name="Hackl T."/>
        </authorList>
    </citation>
    <scope>NUCLEOTIDE SEQUENCE</scope>
</reference>
<dbReference type="AlphaFoldDB" id="A0AAI8YI49"/>